<dbReference type="Pfam" id="PF21948">
    <property type="entry name" value="LplA-B_cat"/>
    <property type="match status" value="1"/>
</dbReference>
<feature type="domain" description="BPL/LPL catalytic" evidence="1">
    <location>
        <begin position="30"/>
        <end position="198"/>
    </location>
</feature>
<dbReference type="PANTHER" id="PTHR43506:SF1">
    <property type="entry name" value="BPL_LPL CATALYTIC DOMAIN-CONTAINING PROTEIN"/>
    <property type="match status" value="1"/>
</dbReference>
<dbReference type="EMBL" id="APJW01000001">
    <property type="protein sequence ID" value="EQM63180.1"/>
    <property type="molecule type" value="Genomic_DNA"/>
</dbReference>
<sequence length="233" mass="27300">MLINDCFLIDLQGTSIFKQLQIEEALLRNSRDNFCIINNGIPDAIVLGISRKIQDDVNLHNARCDDVSIFRRYTGGGTVFIDADTLVVTWIMNTDFAMHAQDILQWTYPIYARILPETFRIQENDYTLGEKKIGGNAQYVQKGRWVHHTTFLWDINIKKLVRYLPLPKKQPEYRKQRSHYDFLTILRPWFPKQEDFFNALRASASAHIFWKDCPQAMIQQALEKPHRKSTIVL</sequence>
<dbReference type="Gene3D" id="3.30.930.10">
    <property type="entry name" value="Bira Bifunctional Protein, Domain 2"/>
    <property type="match status" value="1"/>
</dbReference>
<name>A0ABN0N0P0_9CHLA</name>
<reference evidence="2 3" key="1">
    <citation type="submission" date="2013-07" db="EMBL/GenBank/DDBJ databases">
        <title>Isolation of a new Chlamydia species from the feral Sacred Ibis (Threskiornis aethiopicus): Chlamydia ibidis.</title>
        <authorList>
            <person name="Vorimore F."/>
            <person name="Hsia R.-C."/>
            <person name="Huot-Creasy H."/>
            <person name="Bastian S."/>
            <person name="Deruyter L."/>
            <person name="Passet A."/>
            <person name="Sachse K."/>
            <person name="Bavoil P."/>
            <person name="Myers G."/>
            <person name="Laroucau K."/>
        </authorList>
    </citation>
    <scope>NUCLEOTIDE SEQUENCE [LARGE SCALE GENOMIC DNA]</scope>
    <source>
        <strain evidence="2 3">10-1398/6</strain>
    </source>
</reference>
<dbReference type="Proteomes" id="UP000016064">
    <property type="component" value="Unassembled WGS sequence"/>
</dbReference>
<dbReference type="PROSITE" id="PS51733">
    <property type="entry name" value="BPL_LPL_CATALYTIC"/>
    <property type="match status" value="1"/>
</dbReference>
<evidence type="ECO:0000259" key="1">
    <source>
        <dbReference type="PROSITE" id="PS51733"/>
    </source>
</evidence>
<comment type="caution">
    <text evidence="2">The sequence shown here is derived from an EMBL/GenBank/DDBJ whole genome shotgun (WGS) entry which is preliminary data.</text>
</comment>
<dbReference type="InterPro" id="IPR053264">
    <property type="entry name" value="Lipoate-ligase_2_inactive"/>
</dbReference>
<keyword evidence="3" id="KW-1185">Reference proteome</keyword>
<evidence type="ECO:0000313" key="2">
    <source>
        <dbReference type="EMBL" id="EQM63180.1"/>
    </source>
</evidence>
<organism evidence="2 3">
    <name type="scientific">Chlamydia ibidis 10-1398/6</name>
    <dbReference type="NCBI Taxonomy" id="1046581"/>
    <lineage>
        <taxon>Bacteria</taxon>
        <taxon>Pseudomonadati</taxon>
        <taxon>Chlamydiota</taxon>
        <taxon>Chlamydiia</taxon>
        <taxon>Chlamydiales</taxon>
        <taxon>Chlamydiaceae</taxon>
        <taxon>Chlamydia/Chlamydophila group</taxon>
        <taxon>Chlamydia</taxon>
    </lineage>
</organism>
<dbReference type="CDD" id="cd16443">
    <property type="entry name" value="LplA"/>
    <property type="match status" value="1"/>
</dbReference>
<dbReference type="InterPro" id="IPR004143">
    <property type="entry name" value="BPL_LPL_catalytic"/>
</dbReference>
<dbReference type="InterPro" id="IPR045864">
    <property type="entry name" value="aa-tRNA-synth_II/BPL/LPL"/>
</dbReference>
<evidence type="ECO:0000313" key="3">
    <source>
        <dbReference type="Proteomes" id="UP000016064"/>
    </source>
</evidence>
<dbReference type="GO" id="GO:0016874">
    <property type="term" value="F:ligase activity"/>
    <property type="evidence" value="ECO:0007669"/>
    <property type="project" value="UniProtKB-KW"/>
</dbReference>
<dbReference type="PANTHER" id="PTHR43506">
    <property type="entry name" value="BIOTIN/LIPOATE A/B PROTEIN LIGASE FAMILY"/>
    <property type="match status" value="1"/>
</dbReference>
<proteinExistence type="predicted"/>
<gene>
    <name evidence="2" type="ORF">H359_0192</name>
</gene>
<dbReference type="SUPFAM" id="SSF55681">
    <property type="entry name" value="Class II aaRS and biotin synthetases"/>
    <property type="match status" value="1"/>
</dbReference>
<accession>A0ABN0N0P0</accession>
<keyword evidence="2" id="KW-0436">Ligase</keyword>
<dbReference type="RefSeq" id="WP_020370837.1">
    <property type="nucleotide sequence ID" value="NZ_APJW01000001.1"/>
</dbReference>
<protein>
    <submittedName>
        <fullName evidence="2">Biotin/lipoate A/B ligase family protein</fullName>
    </submittedName>
</protein>